<evidence type="ECO:0000256" key="8">
    <source>
        <dbReference type="RuleBase" id="RU368020"/>
    </source>
</evidence>
<keyword evidence="5 8" id="KW-0408">Iron</keyword>
<evidence type="ECO:0000256" key="6">
    <source>
        <dbReference type="ARBA" id="ARBA00023014"/>
    </source>
</evidence>
<dbReference type="GO" id="GO:0005506">
    <property type="term" value="F:iron ion binding"/>
    <property type="evidence" value="ECO:0007669"/>
    <property type="project" value="UniProtKB-UniRule"/>
</dbReference>
<dbReference type="InterPro" id="IPR051269">
    <property type="entry name" value="Fe-S_cluster_ET"/>
</dbReference>
<dbReference type="GO" id="GO:0051538">
    <property type="term" value="F:3 iron, 4 sulfur cluster binding"/>
    <property type="evidence" value="ECO:0007669"/>
    <property type="project" value="UniProtKB-KW"/>
</dbReference>
<dbReference type="Pfam" id="PF13459">
    <property type="entry name" value="Fer4_15"/>
    <property type="match status" value="1"/>
</dbReference>
<comment type="cofactor">
    <cofactor evidence="1">
        <name>[3Fe-4S] cluster</name>
        <dbReference type="ChEBI" id="CHEBI:21137"/>
    </cofactor>
</comment>
<evidence type="ECO:0000256" key="3">
    <source>
        <dbReference type="ARBA" id="ARBA00022723"/>
    </source>
</evidence>
<name>A0A857MG86_9ACTN</name>
<protein>
    <recommendedName>
        <fullName evidence="8">Ferredoxin</fullName>
    </recommendedName>
</protein>
<dbReference type="InterPro" id="IPR001080">
    <property type="entry name" value="3Fe4S_ferredoxin"/>
</dbReference>
<comment type="function">
    <text evidence="8">Ferredoxins are iron-sulfur proteins that transfer electrons in a wide variety of metabolic reactions.</text>
</comment>
<dbReference type="EMBL" id="CP045810">
    <property type="protein sequence ID" value="QHN41178.1"/>
    <property type="molecule type" value="Genomic_DNA"/>
</dbReference>
<keyword evidence="2 8" id="KW-0813">Transport</keyword>
<dbReference type="SUPFAM" id="SSF54862">
    <property type="entry name" value="4Fe-4S ferredoxins"/>
    <property type="match status" value="1"/>
</dbReference>
<keyword evidence="6 8" id="KW-0411">Iron-sulfur</keyword>
<gene>
    <name evidence="9" type="ORF">GII30_20215</name>
</gene>
<dbReference type="InterPro" id="IPR017896">
    <property type="entry name" value="4Fe4S_Fe-S-bd"/>
</dbReference>
<evidence type="ECO:0000256" key="4">
    <source>
        <dbReference type="ARBA" id="ARBA00022982"/>
    </source>
</evidence>
<dbReference type="PROSITE" id="PS51379">
    <property type="entry name" value="4FE4S_FER_2"/>
    <property type="match status" value="1"/>
</dbReference>
<dbReference type="PANTHER" id="PTHR36923:SF3">
    <property type="entry name" value="FERREDOXIN"/>
    <property type="match status" value="1"/>
</dbReference>
<evidence type="ECO:0000256" key="7">
    <source>
        <dbReference type="ARBA" id="ARBA00023291"/>
    </source>
</evidence>
<evidence type="ECO:0000313" key="9">
    <source>
        <dbReference type="EMBL" id="QHN41178.1"/>
    </source>
</evidence>
<dbReference type="Gene3D" id="3.30.70.20">
    <property type="match status" value="1"/>
</dbReference>
<organism evidence="9">
    <name type="scientific">Gordonia amarae</name>
    <dbReference type="NCBI Taxonomy" id="36821"/>
    <lineage>
        <taxon>Bacteria</taxon>
        <taxon>Bacillati</taxon>
        <taxon>Actinomycetota</taxon>
        <taxon>Actinomycetes</taxon>
        <taxon>Mycobacteriales</taxon>
        <taxon>Gordoniaceae</taxon>
        <taxon>Gordonia</taxon>
    </lineage>
</organism>
<proteinExistence type="predicted"/>
<dbReference type="RefSeq" id="WP_005190029.1">
    <property type="nucleotide sequence ID" value="NZ_CP045804.1"/>
</dbReference>
<reference evidence="9" key="1">
    <citation type="journal article" date="2021" name="Nat. Microbiol.">
        <title>Cocultivation of an ultrasmall environmental parasitic bacterium with lytic ability against bacteria associated with wastewater foams.</title>
        <authorList>
            <person name="Batinovic S."/>
            <person name="Rose J.J.A."/>
            <person name="Ratcliffe J."/>
            <person name="Seviour R.J."/>
            <person name="Petrovski S."/>
        </authorList>
    </citation>
    <scope>NUCLEOTIDE SEQUENCE</scope>
    <source>
        <strain evidence="9">CON44</strain>
    </source>
</reference>
<dbReference type="GO" id="GO:0009055">
    <property type="term" value="F:electron transfer activity"/>
    <property type="evidence" value="ECO:0007669"/>
    <property type="project" value="UniProtKB-UniRule"/>
</dbReference>
<dbReference type="PANTHER" id="PTHR36923">
    <property type="entry name" value="FERREDOXIN"/>
    <property type="match status" value="1"/>
</dbReference>
<evidence type="ECO:0000256" key="1">
    <source>
        <dbReference type="ARBA" id="ARBA00001927"/>
    </source>
</evidence>
<dbReference type="PRINTS" id="PR00352">
    <property type="entry name" value="3FE4SFRDOXIN"/>
</dbReference>
<keyword evidence="7" id="KW-0003">3Fe-4S</keyword>
<keyword evidence="4 8" id="KW-0249">Electron transport</keyword>
<sequence length="63" mass="6749">MRIIVDRDRCVGHGICESIVPEVFEVLDEGYVHIHEDAIADADEAALTDAVNGCPSAALSIEP</sequence>
<dbReference type="AlphaFoldDB" id="A0A857MG86"/>
<evidence type="ECO:0000256" key="2">
    <source>
        <dbReference type="ARBA" id="ARBA00022448"/>
    </source>
</evidence>
<evidence type="ECO:0000256" key="5">
    <source>
        <dbReference type="ARBA" id="ARBA00023004"/>
    </source>
</evidence>
<accession>A0A857MG86</accession>
<keyword evidence="3 8" id="KW-0479">Metal-binding</keyword>